<gene>
    <name evidence="1" type="ORF">OFLC_LOCUS11170</name>
</gene>
<name>A0A183HUL0_9BILA</name>
<sequence>MENFIIIIYLCGDLKIGAMAIMCGNMGKPYEAFLALTENMEIPLVNWDLSPILPTEETRNLLVSYQLKTCPEDM</sequence>
<dbReference type="STRING" id="387005.A0A183HUL0"/>
<evidence type="ECO:0000313" key="2">
    <source>
        <dbReference type="Proteomes" id="UP000267606"/>
    </source>
</evidence>
<accession>A0A183HUL0</accession>
<dbReference type="AlphaFoldDB" id="A0A183HUL0"/>
<organism evidence="3">
    <name type="scientific">Onchocerca flexuosa</name>
    <dbReference type="NCBI Taxonomy" id="387005"/>
    <lineage>
        <taxon>Eukaryota</taxon>
        <taxon>Metazoa</taxon>
        <taxon>Ecdysozoa</taxon>
        <taxon>Nematoda</taxon>
        <taxon>Chromadorea</taxon>
        <taxon>Rhabditida</taxon>
        <taxon>Spirurina</taxon>
        <taxon>Spiruromorpha</taxon>
        <taxon>Filarioidea</taxon>
        <taxon>Onchocercidae</taxon>
        <taxon>Onchocerca</taxon>
    </lineage>
</organism>
<reference evidence="1 2" key="2">
    <citation type="submission" date="2018-11" db="EMBL/GenBank/DDBJ databases">
        <authorList>
            <consortium name="Pathogen Informatics"/>
        </authorList>
    </citation>
    <scope>NUCLEOTIDE SEQUENCE [LARGE SCALE GENOMIC DNA]</scope>
</reference>
<keyword evidence="2" id="KW-1185">Reference proteome</keyword>
<proteinExistence type="predicted"/>
<evidence type="ECO:0000313" key="3">
    <source>
        <dbReference type="WBParaSite" id="OFLC_0001117201-mRNA-1"/>
    </source>
</evidence>
<reference evidence="3" key="1">
    <citation type="submission" date="2016-06" db="UniProtKB">
        <authorList>
            <consortium name="WormBaseParasite"/>
        </authorList>
    </citation>
    <scope>IDENTIFICATION</scope>
</reference>
<evidence type="ECO:0000313" key="1">
    <source>
        <dbReference type="EMBL" id="VDO74396.1"/>
    </source>
</evidence>
<protein>
    <submittedName>
        <fullName evidence="3">DRTGG domain-containing protein</fullName>
    </submittedName>
</protein>
<dbReference type="WBParaSite" id="OFLC_0001117201-mRNA-1">
    <property type="protein sequence ID" value="OFLC_0001117201-mRNA-1"/>
    <property type="gene ID" value="OFLC_0001117201"/>
</dbReference>
<dbReference type="Proteomes" id="UP000267606">
    <property type="component" value="Unassembled WGS sequence"/>
</dbReference>
<dbReference type="EMBL" id="UZAJ01015793">
    <property type="protein sequence ID" value="VDO74396.1"/>
    <property type="molecule type" value="Genomic_DNA"/>
</dbReference>